<protein>
    <recommendedName>
        <fullName evidence="2">C2H2-type domain-containing protein</fullName>
    </recommendedName>
</protein>
<proteinExistence type="predicted"/>
<reference evidence="3" key="1">
    <citation type="journal article" date="2021" name="Nat. Commun.">
        <title>Genetic determinants of endophytism in the Arabidopsis root mycobiome.</title>
        <authorList>
            <person name="Mesny F."/>
            <person name="Miyauchi S."/>
            <person name="Thiergart T."/>
            <person name="Pickel B."/>
            <person name="Atanasova L."/>
            <person name="Karlsson M."/>
            <person name="Huettel B."/>
            <person name="Barry K.W."/>
            <person name="Haridas S."/>
            <person name="Chen C."/>
            <person name="Bauer D."/>
            <person name="Andreopoulos W."/>
            <person name="Pangilinan J."/>
            <person name="LaButti K."/>
            <person name="Riley R."/>
            <person name="Lipzen A."/>
            <person name="Clum A."/>
            <person name="Drula E."/>
            <person name="Henrissat B."/>
            <person name="Kohler A."/>
            <person name="Grigoriev I.V."/>
            <person name="Martin F.M."/>
            <person name="Hacquard S."/>
        </authorList>
    </citation>
    <scope>NUCLEOTIDE SEQUENCE</scope>
    <source>
        <strain evidence="3">MPI-CAGE-AT-0147</strain>
    </source>
</reference>
<feature type="domain" description="C2H2-type" evidence="2">
    <location>
        <begin position="181"/>
        <end position="207"/>
    </location>
</feature>
<dbReference type="InterPro" id="IPR013087">
    <property type="entry name" value="Znf_C2H2_type"/>
</dbReference>
<feature type="domain" description="C2H2-type" evidence="2">
    <location>
        <begin position="217"/>
        <end position="245"/>
    </location>
</feature>
<feature type="region of interest" description="Disordered" evidence="1">
    <location>
        <begin position="981"/>
        <end position="1016"/>
    </location>
</feature>
<name>A0A9P9DLL7_9HYPO</name>
<evidence type="ECO:0000256" key="1">
    <source>
        <dbReference type="SAM" id="MobiDB-lite"/>
    </source>
</evidence>
<dbReference type="SMART" id="SM00355">
    <property type="entry name" value="ZnF_C2H2"/>
    <property type="match status" value="2"/>
</dbReference>
<accession>A0A9P9DLL7</accession>
<comment type="caution">
    <text evidence="3">The sequence shown here is derived from an EMBL/GenBank/DDBJ whole genome shotgun (WGS) entry which is preliminary data.</text>
</comment>
<feature type="compositionally biased region" description="Basic and acidic residues" evidence="1">
    <location>
        <begin position="1007"/>
        <end position="1016"/>
    </location>
</feature>
<feature type="compositionally biased region" description="Polar residues" evidence="1">
    <location>
        <begin position="1346"/>
        <end position="1367"/>
    </location>
</feature>
<feature type="compositionally biased region" description="Pro residues" evidence="1">
    <location>
        <begin position="19"/>
        <end position="28"/>
    </location>
</feature>
<organism evidence="3 4">
    <name type="scientific">Dactylonectria macrodidyma</name>
    <dbReference type="NCBI Taxonomy" id="307937"/>
    <lineage>
        <taxon>Eukaryota</taxon>
        <taxon>Fungi</taxon>
        <taxon>Dikarya</taxon>
        <taxon>Ascomycota</taxon>
        <taxon>Pezizomycotina</taxon>
        <taxon>Sordariomycetes</taxon>
        <taxon>Hypocreomycetidae</taxon>
        <taxon>Hypocreales</taxon>
        <taxon>Nectriaceae</taxon>
        <taxon>Dactylonectria</taxon>
    </lineage>
</organism>
<dbReference type="OrthoDB" id="3521097at2759"/>
<evidence type="ECO:0000259" key="2">
    <source>
        <dbReference type="SMART" id="SM00355"/>
    </source>
</evidence>
<feature type="region of interest" description="Disordered" evidence="1">
    <location>
        <begin position="1"/>
        <end position="38"/>
    </location>
</feature>
<dbReference type="PANTHER" id="PTHR38166:SF1">
    <property type="entry name" value="C2H2-TYPE DOMAIN-CONTAINING PROTEIN"/>
    <property type="match status" value="1"/>
</dbReference>
<feature type="region of interest" description="Disordered" evidence="1">
    <location>
        <begin position="1311"/>
        <end position="1367"/>
    </location>
</feature>
<feature type="compositionally biased region" description="Acidic residues" evidence="1">
    <location>
        <begin position="554"/>
        <end position="565"/>
    </location>
</feature>
<dbReference type="Proteomes" id="UP000738349">
    <property type="component" value="Unassembled WGS sequence"/>
</dbReference>
<keyword evidence="4" id="KW-1185">Reference proteome</keyword>
<evidence type="ECO:0000313" key="4">
    <source>
        <dbReference type="Proteomes" id="UP000738349"/>
    </source>
</evidence>
<gene>
    <name evidence="3" type="ORF">EDB81DRAFT_814021</name>
</gene>
<feature type="compositionally biased region" description="Polar residues" evidence="1">
    <location>
        <begin position="1048"/>
        <end position="1058"/>
    </location>
</feature>
<feature type="region of interest" description="Disordered" evidence="1">
    <location>
        <begin position="1048"/>
        <end position="1127"/>
    </location>
</feature>
<feature type="region of interest" description="Disordered" evidence="1">
    <location>
        <begin position="539"/>
        <end position="565"/>
    </location>
</feature>
<feature type="compositionally biased region" description="Low complexity" evidence="1">
    <location>
        <begin position="992"/>
        <end position="1005"/>
    </location>
</feature>
<dbReference type="EMBL" id="JAGMUV010000024">
    <property type="protein sequence ID" value="KAH7121479.1"/>
    <property type="molecule type" value="Genomic_DNA"/>
</dbReference>
<sequence length="1445" mass="160217">MDSNSPGPSKHPQQDGTIPPRPKTPLEPNPHFFGGNNSILHDTSPVDYMHTIFGFEPAVDTLLKSQNSVPALEPGRTICPKDLEIISHPNDGNASPLHLAIFPLSAGMESNKINDMTLADPQQGEYWFKGFGVNSYLDGGSVENEAFIHQGELHWAKSGEIETTQSNLKETKGSKPLRAPFFCDYPGCRGVGFSSSKNLRGHKNAMHRELSAGGPKYVCRYGQCGYSPRIWPRSDNFRSHLKRVHGLTLRSGDSDAIAKYIYRPSWDEPIPPPNQTPPIFYPLTHMEPHSNSHLFLDDTLDNTQNPDNVQSSKPPIEKFHQDNRLDHHLVFERFDEAEQVTSVFDTPEPLSKDGMALSADHEVRIKLSIPNNIEHGETRTPFTDSGYATLPNYDLIAKNQMINSKEQAQELVPGSSEDGQSAVLSAATSIMPSVAQQSISEVCKDIYYRIGDEIRNNTNNGAVTLDALPVLIKAFAIKLGTSPSTEMNRRMMHFVYKHHGRISQQLETMFHHATEDDFEGRSNTMGSMSLRDKMDLWNRSTDEPSKFGPSELFEGVDDEDEEDTNSDSEVLAYSKMIFSNTAYTWLIQNLLKQSTQYWDATQPRIMIDIVRRQILGNLPAERISKRRDPASYGATFWLPWQPLSERLMEERANQGAASIAEAVVLTASSVDQVQAITVKGYLDQTWSLDGDDLVIALQKAVNAKPGDVICVVQPNKLRIKVTVEESALIIHVVGSACFLAQCGEQLAWLGAALQPSRPGFVVHSTPSLTEVAIPRPGVASNPLSVLRFDSHFNTLDLLESQLSRRGFWEGLPRHQNWAIGVENMENDAPVILRKQLEGALAQPVIVRGFPTRRRPQLDLGLEVPATLLFSLADEFSQVADGKWPCLKGPSHTLSMVKKAGGMITWHITRSPGNSCSCRILPSPGRGITTQLIDDLAGLQHYRHIIEDCLGRKSTQTSAAIEACTQSPEEVCANPWESAALPRSTELDLSEPSVDSLDSDMLSISDDSNDKPETLWRPSDEAGIIITSAAQQLVSEFRRAETITSTNVPSFNLWDSTVPSDAPADGNSHHYSEGSRPTNDAPDPGPSGGNRQPQKRGHDNGDDDGDESNGNGNDPNQPPSKKYRPGPCESDPKMLACPFWKNDPEKFRQCFHLKLTEIKRVKQHLVRKHTPERYCTRCLTVFPSKGSFDHHSTQETCIRSEFARLEGISHDQHTKLRAKSNPVLSQSERWFVIWDVIFPNEPRPSSPYIPTGASEDLSRFLEFAQRRAASIMFQRLRASGIISSSDEEMSWVEQEILRQGFNDVYEQWLPTFPSLPGPATPTSTPRRHQPTRHETPGSVPDSAVALGSQTQPSESQFASSSTQGERLTVQQSYDVTGSLENATAPHRMPSFVEPISSNTFPGFDDNISAPAIELGINDMSGFEDFFTSTGDEIGLDWETVPLGNAG</sequence>
<dbReference type="PANTHER" id="PTHR38166">
    <property type="entry name" value="C2H2-TYPE DOMAIN-CONTAINING PROTEIN-RELATED"/>
    <property type="match status" value="1"/>
</dbReference>
<evidence type="ECO:0000313" key="3">
    <source>
        <dbReference type="EMBL" id="KAH7121479.1"/>
    </source>
</evidence>